<evidence type="ECO:0000313" key="1">
    <source>
        <dbReference type="EMBL" id="MCJ8745593.1"/>
    </source>
</evidence>
<dbReference type="Proteomes" id="UP000830395">
    <property type="component" value="Chromosome 22"/>
</dbReference>
<gene>
    <name evidence="1" type="ORF">PDJAM_G00132030</name>
</gene>
<dbReference type="EMBL" id="CM040996">
    <property type="protein sequence ID" value="MCJ8745593.1"/>
    <property type="molecule type" value="Genomic_DNA"/>
</dbReference>
<organism evidence="1 2">
    <name type="scientific">Pangasius djambal</name>
    <dbReference type="NCBI Taxonomy" id="1691987"/>
    <lineage>
        <taxon>Eukaryota</taxon>
        <taxon>Metazoa</taxon>
        <taxon>Chordata</taxon>
        <taxon>Craniata</taxon>
        <taxon>Vertebrata</taxon>
        <taxon>Euteleostomi</taxon>
        <taxon>Actinopterygii</taxon>
        <taxon>Neopterygii</taxon>
        <taxon>Teleostei</taxon>
        <taxon>Ostariophysi</taxon>
        <taxon>Siluriformes</taxon>
        <taxon>Pangasiidae</taxon>
        <taxon>Pangasius</taxon>
    </lineage>
</organism>
<protein>
    <submittedName>
        <fullName evidence="1">Uncharacterized protein</fullName>
    </submittedName>
</protein>
<comment type="caution">
    <text evidence="1">The sequence shown here is derived from an EMBL/GenBank/DDBJ whole genome shotgun (WGS) entry which is preliminary data.</text>
</comment>
<name>A0ACC5ZCU8_9TELE</name>
<accession>A0ACC5ZCU8</accession>
<reference evidence="1" key="1">
    <citation type="submission" date="2020-02" db="EMBL/GenBank/DDBJ databases">
        <title>Genome sequencing of the panga catfish, Pangasius djambal.</title>
        <authorList>
            <person name="Wen M."/>
            <person name="Zahm M."/>
            <person name="Roques C."/>
            <person name="Cabau C."/>
            <person name="Klopp C."/>
            <person name="Donnadieu C."/>
            <person name="Jouanno E."/>
            <person name="Avarre J.-C."/>
            <person name="Campet M."/>
            <person name="Ha T."/>
            <person name="Dugue R."/>
            <person name="Lampietro C."/>
            <person name="Louis A."/>
            <person name="Herpin A."/>
            <person name="Echchiki A."/>
            <person name="Berthelot C."/>
            <person name="Parey E."/>
            <person name="Roest-Crollius H."/>
            <person name="Braasch I."/>
            <person name="Postlethwait J.H."/>
            <person name="Bobe J."/>
            <person name="Montfort J."/>
            <person name="Bouchez O."/>
            <person name="Begum T."/>
            <person name="Schartl M."/>
            <person name="Gustiano R."/>
            <person name="Guiguen Y."/>
        </authorList>
    </citation>
    <scope>NUCLEOTIDE SEQUENCE</scope>
    <source>
        <strain evidence="1">Pdj_M5554</strain>
    </source>
</reference>
<evidence type="ECO:0000313" key="2">
    <source>
        <dbReference type="Proteomes" id="UP000830395"/>
    </source>
</evidence>
<proteinExistence type="predicted"/>
<sequence length="1260" mass="146520">MTTFRCRVILLDDTVIERDLEKKAVGQVLFDKVCEHLNLLEKDYFGLAAWDSSNNKVWLDVSKQVHKQIIRQDATFTFSVKFYPPDPSVLAEDITRYLLCLQLRADILTSRLPCPSDVLAVLGSYTIQSEFGDYNPELHGKEYFSNIPLAPNQTPELEEKVTELHRTLSSMSPAEAEQLFLQNVKTLDMYGVHLHPAKDASGGDVMLGVCADGLVVYEGEEKTQTFIWPRVLNMSYIHKNFHARILHSEDATENAIKFSLPSYRACKCLWRNAVEHHAFFRNLTNQHKVKEGLLHLGPKFRFHGSTHAESLEASSTIKRPAPHFSRSGIKRKAKESYLVALKRPNQTKVDDWFQMLGSDESWPTYSPDKDKLTDGETLAYKEREEVDKLDDEWFQLLGGRYFPTQHSLSSLSSDTDILESATSQLWKLQADDWFVLLKPRTYQTTFWHRKTLPSSLQSSQAEEQREELEWIERTSETSIKVDKIRKEVEAVTERHEELEMERNLMRPDVAEENLEPDTEASGQILKVMREKIEQEEDGEELQTVVMYEQRTQEVESHTGQFQEVFVEQSMRRMEVVDTVHELTLKTSQVVSEETEGKNVEELEETLLEVKSIEQRLEDIERLKGRLQEVEILQQTLQQVQQAGRQRGESDDWYVLLEHKLMESSAPTRILGVETPEQKLQDIEKKRQEQRERGDWYLLLERKPLVASSASAAEQKAQIRQWIEAELQRANTITPVQMKDDWYILLELLPRTMQPTLPPSEIDIQSSRVHVVEEHKNLGEEKEWREERVINVRETQPTLPAQREEQTQKHKDDDWFIQQDVSPKETDVYKETREEEVQLVKKEVKTIIFEKKRREMTETLVQMNPIPFEKRDVPSNTAGLRPQQTVMIEEKEVIFDKKPMIIKEEHVIVGEVEKKDPATVREDEDVWFVLFTPAQFEKKVIATARSHVVEDRRLYPYVPGPKAEAYHREQTVMIEEKEVIFDKKPMIIKEEQVIVGEVEKKDPATVREDEDVWFVLFTPAQFEKKVIATARRHVVEDRRLYKYVPGPKAEAYHREAIDDWFILFEPVSKKSVSVDRRAEEDQPRKEELFKKKAKAEDKRKVTGFKPPSVPVIPLTPADQPMTSTPTAQSVRITRPTYEEESLKRLDITQEITQDITQESKVETESIIKRKRREKRIEGESIYIRHSILMLEDSDVIQDVVLRHHASVSKLKRVFMEDVPVCGPTEWDRRLSTYTPVVYPQLSNGELFTGIDIMGADGLVAV</sequence>
<keyword evidence="2" id="KW-1185">Reference proteome</keyword>